<dbReference type="EMBL" id="BAAANN010000008">
    <property type="protein sequence ID" value="GAA1954040.1"/>
    <property type="molecule type" value="Genomic_DNA"/>
</dbReference>
<keyword evidence="2" id="KW-1185">Reference proteome</keyword>
<dbReference type="Proteomes" id="UP001501116">
    <property type="component" value="Unassembled WGS sequence"/>
</dbReference>
<dbReference type="RefSeq" id="WP_344416846.1">
    <property type="nucleotide sequence ID" value="NZ_BAAANN010000008.1"/>
</dbReference>
<reference evidence="1 2" key="1">
    <citation type="journal article" date="2019" name="Int. J. Syst. Evol. Microbiol.">
        <title>The Global Catalogue of Microorganisms (GCM) 10K type strain sequencing project: providing services to taxonomists for standard genome sequencing and annotation.</title>
        <authorList>
            <consortium name="The Broad Institute Genomics Platform"/>
            <consortium name="The Broad Institute Genome Sequencing Center for Infectious Disease"/>
            <person name="Wu L."/>
            <person name="Ma J."/>
        </authorList>
    </citation>
    <scope>NUCLEOTIDE SEQUENCE [LARGE SCALE GENOMIC DNA]</scope>
    <source>
        <strain evidence="1 2">JCM 14545</strain>
    </source>
</reference>
<accession>A0ABN2QKU2</accession>
<protein>
    <submittedName>
        <fullName evidence="1">Uncharacterized protein</fullName>
    </submittedName>
</protein>
<comment type="caution">
    <text evidence="1">The sequence shown here is derived from an EMBL/GenBank/DDBJ whole genome shotgun (WGS) entry which is preliminary data.</text>
</comment>
<sequence length="136" mass="14660">MAEENLFEELKSVLTDFKGFLDDNINDIDKVFDTVAALVPQLKDLVGLLIDLIAKLKAAIEKLSGELGDMTKILEMTKKLPAFLEIAKKVLPGEAVVDDVAGAVDVVTSLPGVDAIKAEIFALLDKITIHLTTVKA</sequence>
<organism evidence="1 2">
    <name type="scientific">Amycolatopsis minnesotensis</name>
    <dbReference type="NCBI Taxonomy" id="337894"/>
    <lineage>
        <taxon>Bacteria</taxon>
        <taxon>Bacillati</taxon>
        <taxon>Actinomycetota</taxon>
        <taxon>Actinomycetes</taxon>
        <taxon>Pseudonocardiales</taxon>
        <taxon>Pseudonocardiaceae</taxon>
        <taxon>Amycolatopsis</taxon>
    </lineage>
</organism>
<gene>
    <name evidence="1" type="ORF">GCM10009754_24230</name>
</gene>
<evidence type="ECO:0000313" key="2">
    <source>
        <dbReference type="Proteomes" id="UP001501116"/>
    </source>
</evidence>
<proteinExistence type="predicted"/>
<evidence type="ECO:0000313" key="1">
    <source>
        <dbReference type="EMBL" id="GAA1954040.1"/>
    </source>
</evidence>
<name>A0ABN2QKU2_9PSEU</name>